<protein>
    <recommendedName>
        <fullName evidence="8">Probable membrane transporter protein</fullName>
    </recommendedName>
</protein>
<dbReference type="OrthoDB" id="7028171at2"/>
<evidence type="ECO:0000313" key="10">
    <source>
        <dbReference type="Proteomes" id="UP000219439"/>
    </source>
</evidence>
<proteinExistence type="inferred from homology"/>
<dbReference type="Pfam" id="PF01925">
    <property type="entry name" value="TauE"/>
    <property type="match status" value="1"/>
</dbReference>
<evidence type="ECO:0000256" key="8">
    <source>
        <dbReference type="RuleBase" id="RU363041"/>
    </source>
</evidence>
<evidence type="ECO:0000256" key="7">
    <source>
        <dbReference type="ARBA" id="ARBA00023136"/>
    </source>
</evidence>
<evidence type="ECO:0000256" key="1">
    <source>
        <dbReference type="ARBA" id="ARBA00004651"/>
    </source>
</evidence>
<feature type="transmembrane region" description="Helical" evidence="8">
    <location>
        <begin position="45"/>
        <end position="65"/>
    </location>
</feature>
<dbReference type="InterPro" id="IPR052017">
    <property type="entry name" value="TSUP"/>
</dbReference>
<feature type="transmembrane region" description="Helical" evidence="8">
    <location>
        <begin position="99"/>
        <end position="117"/>
    </location>
</feature>
<name>A0A285PDK2_9HYPH</name>
<dbReference type="EMBL" id="OBEL01000002">
    <property type="protein sequence ID" value="SNZ19307.1"/>
    <property type="molecule type" value="Genomic_DNA"/>
</dbReference>
<dbReference type="GO" id="GO:0005886">
    <property type="term" value="C:plasma membrane"/>
    <property type="evidence" value="ECO:0007669"/>
    <property type="project" value="UniProtKB-SubCell"/>
</dbReference>
<keyword evidence="5 8" id="KW-0812">Transmembrane</keyword>
<evidence type="ECO:0000256" key="5">
    <source>
        <dbReference type="ARBA" id="ARBA00022692"/>
    </source>
</evidence>
<feature type="transmembrane region" description="Helical" evidence="8">
    <location>
        <begin position="71"/>
        <end position="92"/>
    </location>
</feature>
<dbReference type="AlphaFoldDB" id="A0A285PDK2"/>
<dbReference type="Proteomes" id="UP000219439">
    <property type="component" value="Unassembled WGS sequence"/>
</dbReference>
<dbReference type="InterPro" id="IPR002781">
    <property type="entry name" value="TM_pro_TauE-like"/>
</dbReference>
<feature type="transmembrane region" description="Helical" evidence="8">
    <location>
        <begin position="195"/>
        <end position="214"/>
    </location>
</feature>
<keyword evidence="10" id="KW-1185">Reference proteome</keyword>
<keyword evidence="6 8" id="KW-1133">Transmembrane helix</keyword>
<keyword evidence="4 8" id="KW-1003">Cell membrane</keyword>
<evidence type="ECO:0000256" key="4">
    <source>
        <dbReference type="ARBA" id="ARBA00022475"/>
    </source>
</evidence>
<dbReference type="RefSeq" id="WP_097153663.1">
    <property type="nucleotide sequence ID" value="NZ_OBEL01000002.1"/>
</dbReference>
<evidence type="ECO:0000256" key="6">
    <source>
        <dbReference type="ARBA" id="ARBA00022989"/>
    </source>
</evidence>
<keyword evidence="3" id="KW-0813">Transport</keyword>
<dbReference type="PANTHER" id="PTHR30269:SF37">
    <property type="entry name" value="MEMBRANE TRANSPORTER PROTEIN"/>
    <property type="match status" value="1"/>
</dbReference>
<evidence type="ECO:0000256" key="2">
    <source>
        <dbReference type="ARBA" id="ARBA00009142"/>
    </source>
</evidence>
<sequence>MELTLSFYLASILAILLTGISKSGFGGGLGVMAVPIMSLHVAPQFAAAVMMPILLVMDILIVWRYRQTWDWSIVFGLLPAALIGLFLGSITFQHMDVDFIRLLIGLLAIFFVLQFFASRRAGCIFGVTHRPVVWGLGLLSGFASFVAHAGGPPVKGYLLDQKLQKTWFVGTNTVFFFSLNLIKTIAYGATGTLSASSMVTSACLAPVLFVGVFLGTRLHSLVNQDVFVKIVYGFLALAAAKLLSDSVPALLP</sequence>
<gene>
    <name evidence="9" type="ORF">SAMN06265368_2389</name>
</gene>
<evidence type="ECO:0000256" key="3">
    <source>
        <dbReference type="ARBA" id="ARBA00022448"/>
    </source>
</evidence>
<dbReference type="PANTHER" id="PTHR30269">
    <property type="entry name" value="TRANSMEMBRANE PROTEIN YFCA"/>
    <property type="match status" value="1"/>
</dbReference>
<comment type="similarity">
    <text evidence="2 8">Belongs to the 4-toluene sulfonate uptake permease (TSUP) (TC 2.A.102) family.</text>
</comment>
<accession>A0A285PDK2</accession>
<keyword evidence="7 8" id="KW-0472">Membrane</keyword>
<evidence type="ECO:0000313" key="9">
    <source>
        <dbReference type="EMBL" id="SNZ19307.1"/>
    </source>
</evidence>
<reference evidence="9 10" key="1">
    <citation type="submission" date="2017-09" db="EMBL/GenBank/DDBJ databases">
        <authorList>
            <person name="Ehlers B."/>
            <person name="Leendertz F.H."/>
        </authorList>
    </citation>
    <scope>NUCLEOTIDE SEQUENCE [LARGE SCALE GENOMIC DNA]</scope>
    <source>
        <strain evidence="9 10">DSM 18289</strain>
    </source>
</reference>
<feature type="transmembrane region" description="Helical" evidence="8">
    <location>
        <begin position="132"/>
        <end position="154"/>
    </location>
</feature>
<feature type="transmembrane region" description="Helical" evidence="8">
    <location>
        <begin position="6"/>
        <end position="33"/>
    </location>
</feature>
<organism evidence="9 10">
    <name type="scientific">Cohaesibacter gelatinilyticus</name>
    <dbReference type="NCBI Taxonomy" id="372072"/>
    <lineage>
        <taxon>Bacteria</taxon>
        <taxon>Pseudomonadati</taxon>
        <taxon>Pseudomonadota</taxon>
        <taxon>Alphaproteobacteria</taxon>
        <taxon>Hyphomicrobiales</taxon>
        <taxon>Cohaesibacteraceae</taxon>
    </lineage>
</organism>
<feature type="transmembrane region" description="Helical" evidence="8">
    <location>
        <begin position="166"/>
        <end position="189"/>
    </location>
</feature>
<comment type="subcellular location">
    <subcellularLocation>
        <location evidence="1 8">Cell membrane</location>
        <topology evidence="1 8">Multi-pass membrane protein</topology>
    </subcellularLocation>
</comment>